<keyword evidence="1" id="KW-0167">Capsid protein</keyword>
<proteinExistence type="predicted"/>
<evidence type="ECO:0000313" key="1">
    <source>
        <dbReference type="EMBL" id="MCY6369886.1"/>
    </source>
</evidence>
<comment type="caution">
    <text evidence="1">The sequence shown here is derived from an EMBL/GenBank/DDBJ whole genome shotgun (WGS) entry which is preliminary data.</text>
</comment>
<keyword evidence="1" id="KW-0946">Virion</keyword>
<sequence length="252" mass="30407">MRNSPRESFFEYVSKKGVKVIESQKKISVKNKIIDEGIINQLKLISEFHSKAMGYDNYIGHKLQDKRGRIVEQYKIYIKKIRRELEEVKKKSELNSLEKLFLQCGDEYLDKAQKCIDKIYENNYLELIKRSMDRIEVCLGNTYFTNLNKEEQIEVLTIEECCYDLVEMDGVYFFNKIKKKGRSLNYKELIHKFCEFENLNQDSEKFIEALISYPYDFMKCLMRYKKDKYELNEEKYRMKLEKIIIDDNKKLI</sequence>
<name>A0ABT4CP87_9CLOT</name>
<dbReference type="PANTHER" id="PTHR39179">
    <property type="entry name" value="SPORE COAT PROTEIN I"/>
    <property type="match status" value="1"/>
</dbReference>
<dbReference type="RefSeq" id="WP_268048289.1">
    <property type="nucleotide sequence ID" value="NZ_JAPQES010000001.1"/>
</dbReference>
<evidence type="ECO:0000313" key="2">
    <source>
        <dbReference type="Proteomes" id="UP001079657"/>
    </source>
</evidence>
<gene>
    <name evidence="1" type="ORF">OXH55_04510</name>
</gene>
<dbReference type="PANTHER" id="PTHR39179:SF1">
    <property type="entry name" value="SPORE COAT PROTEIN I"/>
    <property type="match status" value="1"/>
</dbReference>
<accession>A0ABT4CP87</accession>
<dbReference type="Gene3D" id="3.90.1200.10">
    <property type="match status" value="1"/>
</dbReference>
<dbReference type="EMBL" id="JAPQES010000001">
    <property type="protein sequence ID" value="MCY6369886.1"/>
    <property type="molecule type" value="Genomic_DNA"/>
</dbReference>
<dbReference type="InterPro" id="IPR047175">
    <property type="entry name" value="CotS-like"/>
</dbReference>
<keyword evidence="2" id="KW-1185">Reference proteome</keyword>
<dbReference type="Proteomes" id="UP001079657">
    <property type="component" value="Unassembled WGS sequence"/>
</dbReference>
<organism evidence="1 2">
    <name type="scientific">Clostridium ganghwense</name>
    <dbReference type="NCBI Taxonomy" id="312089"/>
    <lineage>
        <taxon>Bacteria</taxon>
        <taxon>Bacillati</taxon>
        <taxon>Bacillota</taxon>
        <taxon>Clostridia</taxon>
        <taxon>Eubacteriales</taxon>
        <taxon>Clostridiaceae</taxon>
        <taxon>Clostridium</taxon>
    </lineage>
</organism>
<protein>
    <submittedName>
        <fullName evidence="1">Spore coat protein</fullName>
    </submittedName>
</protein>
<reference evidence="1" key="1">
    <citation type="submission" date="2022-12" db="EMBL/GenBank/DDBJ databases">
        <authorList>
            <person name="Wang J."/>
        </authorList>
    </citation>
    <scope>NUCLEOTIDE SEQUENCE</scope>
    <source>
        <strain evidence="1">HY-42-06</strain>
    </source>
</reference>